<comment type="pathway">
    <text evidence="9">Sulfur metabolism; glutathione metabolism.</text>
</comment>
<evidence type="ECO:0000256" key="6">
    <source>
        <dbReference type="ARBA" id="ARBA00023145"/>
    </source>
</evidence>
<dbReference type="Pfam" id="PF01019">
    <property type="entry name" value="G_glu_transpept"/>
    <property type="match status" value="1"/>
</dbReference>
<comment type="caution">
    <text evidence="12">The sequence shown here is derived from an EMBL/GenBank/DDBJ whole genome shotgun (WGS) entry which is preliminary data.</text>
</comment>
<dbReference type="Gene3D" id="3.60.20.40">
    <property type="match status" value="1"/>
</dbReference>
<dbReference type="InterPro" id="IPR051792">
    <property type="entry name" value="GGT_bact"/>
</dbReference>
<evidence type="ECO:0000256" key="10">
    <source>
        <dbReference type="SAM" id="MobiDB-lite"/>
    </source>
</evidence>
<evidence type="ECO:0000256" key="1">
    <source>
        <dbReference type="ARBA" id="ARBA00001049"/>
    </source>
</evidence>
<dbReference type="PRINTS" id="PR01210">
    <property type="entry name" value="GGTRANSPTASE"/>
</dbReference>
<feature type="region of interest" description="Disordered" evidence="10">
    <location>
        <begin position="607"/>
        <end position="631"/>
    </location>
</feature>
<dbReference type="EMBL" id="JAQNDO010000001">
    <property type="protein sequence ID" value="MDC0749568.1"/>
    <property type="molecule type" value="Genomic_DNA"/>
</dbReference>
<evidence type="ECO:0000256" key="4">
    <source>
        <dbReference type="ARBA" id="ARBA00022679"/>
    </source>
</evidence>
<gene>
    <name evidence="12" type="primary">ggt</name>
    <name evidence="12" type="ORF">POL67_50020</name>
</gene>
<evidence type="ECO:0000256" key="7">
    <source>
        <dbReference type="ARBA" id="ARBA00023315"/>
    </source>
</evidence>
<protein>
    <recommendedName>
        <fullName evidence="9">Glutathione hydrolase proenzyme</fullName>
        <ecNumber evidence="9">2.3.2.2</ecNumber>
        <ecNumber evidence="9">3.4.19.13</ecNumber>
    </recommendedName>
    <component>
        <recommendedName>
            <fullName evidence="9">Glutathione hydrolase large chain</fullName>
        </recommendedName>
    </component>
    <component>
        <recommendedName>
            <fullName evidence="9">Glutathione hydrolase small chain</fullName>
        </recommendedName>
    </component>
</protein>
<dbReference type="Gene3D" id="1.10.246.130">
    <property type="match status" value="1"/>
</dbReference>
<keyword evidence="6 9" id="KW-0865">Zymogen</keyword>
<dbReference type="InterPro" id="IPR029055">
    <property type="entry name" value="Ntn_hydrolases_N"/>
</dbReference>
<evidence type="ECO:0000256" key="3">
    <source>
        <dbReference type="ARBA" id="ARBA00009381"/>
    </source>
</evidence>
<keyword evidence="7 9" id="KW-0012">Acyltransferase</keyword>
<dbReference type="InterPro" id="IPR043138">
    <property type="entry name" value="GGT_lsub"/>
</dbReference>
<evidence type="ECO:0000256" key="8">
    <source>
        <dbReference type="ARBA" id="ARBA00047417"/>
    </source>
</evidence>
<feature type="region of interest" description="Disordered" evidence="10">
    <location>
        <begin position="23"/>
        <end position="46"/>
    </location>
</feature>
<dbReference type="EC" id="3.4.19.13" evidence="9"/>
<dbReference type="Proteomes" id="UP001221411">
    <property type="component" value="Unassembled WGS sequence"/>
</dbReference>
<reference evidence="12 13" key="1">
    <citation type="submission" date="2022-11" db="EMBL/GenBank/DDBJ databases">
        <title>Minimal conservation of predation-associated metabolite biosynthetic gene clusters underscores biosynthetic potential of Myxococcota including descriptions for ten novel species: Archangium lansinium sp. nov., Myxococcus landrumus sp. nov., Nannocystis bai.</title>
        <authorList>
            <person name="Ahearne A."/>
            <person name="Stevens C."/>
            <person name="Dowd S."/>
        </authorList>
    </citation>
    <scope>NUCLEOTIDE SEQUENCE [LARGE SCALE GENOMIC DNA]</scope>
    <source>
        <strain evidence="12 13">RJM3</strain>
    </source>
</reference>
<proteinExistence type="inferred from homology"/>
<dbReference type="GO" id="GO:0103068">
    <property type="term" value="F:leukotriene C4 gamma-glutamyl transferase activity"/>
    <property type="evidence" value="ECO:0007669"/>
    <property type="project" value="UniProtKB-EC"/>
</dbReference>
<comment type="similarity">
    <text evidence="3 9">Belongs to the gamma-glutamyltransferase family.</text>
</comment>
<sequence>MPAPPPRLFLLAAALVSACVAQTPAPRDDAAPPPPSATAASTTASTTAPVAVVPATSASASAPAPAPDPYPAPPPPDPPVALRPGGKRAVQGEAGLVTSVEKNATRIGATVLRRGGNAVDAAVAVAYALAVTHPSAGNIGGGGVMMIRLKSGETHFVDFRETAPAAGATTEKVLAMLDHDGGIGLRSAGVPGTVAGLSLALERFGTRPLAELLAPAIELAKKGHALGPRQALTLAWAWNKLEHDPAARAIWGKGKKPLAEGERVRQPDLARTLESIAKEGPRAFYEGFFARTIDAWMKKGGGYVTAKDMADYHAKLRAPLRFSYRGFSVETAPPPSMGGVAFAQIMLSLERARVYEQKPGSADALHLFVEAARRAYADRRIVASDPDFGPKDLDTKLQALLSGAHLATRKPAIDPARATPSATLAAAMPEAAQESPETTHFSIVDAEGNAVACTYTLSAGFGAKVVVPGTGVLLGNALGGFSKDGPNVVAPGKRMATSMSPTLVTQGGRLALVLGSPGGDTIPNTVAQVFRNLVDWGMTIDEAITSGRLHHQFQPDKLRVEKQRPPPREVLAELARRGHTIEQSNLTQGDANDILVDPQTGIAYGFADPREGGTAEGVSRAEVEKAKSARP</sequence>
<evidence type="ECO:0000256" key="11">
    <source>
        <dbReference type="SAM" id="SignalP"/>
    </source>
</evidence>
<dbReference type="RefSeq" id="WP_271929560.1">
    <property type="nucleotide sequence ID" value="NZ_JAQNDO010000001.1"/>
</dbReference>
<comment type="catalytic activity">
    <reaction evidence="8 9">
        <text>an N-terminal (5-L-glutamyl)-[peptide] + an alpha-amino acid = 5-L-glutamyl amino acid + an N-terminal L-alpha-aminoacyl-[peptide]</text>
        <dbReference type="Rhea" id="RHEA:23904"/>
        <dbReference type="Rhea" id="RHEA-COMP:9780"/>
        <dbReference type="Rhea" id="RHEA-COMP:9795"/>
        <dbReference type="ChEBI" id="CHEBI:77644"/>
        <dbReference type="ChEBI" id="CHEBI:78597"/>
        <dbReference type="ChEBI" id="CHEBI:78599"/>
        <dbReference type="ChEBI" id="CHEBI:78608"/>
        <dbReference type="EC" id="2.3.2.2"/>
    </reaction>
</comment>
<evidence type="ECO:0000256" key="2">
    <source>
        <dbReference type="ARBA" id="ARBA00001089"/>
    </source>
</evidence>
<comment type="subunit">
    <text evidence="9">This enzyme consists of two polypeptide chains, which are synthesized in precursor form from a single polypeptide.</text>
</comment>
<dbReference type="InterPro" id="IPR043137">
    <property type="entry name" value="GGT_ssub_C"/>
</dbReference>
<keyword evidence="11" id="KW-0732">Signal</keyword>
<dbReference type="PANTHER" id="PTHR43199:SF1">
    <property type="entry name" value="GLUTATHIONE HYDROLASE PROENZYME"/>
    <property type="match status" value="1"/>
</dbReference>
<feature type="region of interest" description="Disordered" evidence="10">
    <location>
        <begin position="59"/>
        <end position="88"/>
    </location>
</feature>
<dbReference type="PROSITE" id="PS51257">
    <property type="entry name" value="PROKAR_LIPOPROTEIN"/>
    <property type="match status" value="1"/>
</dbReference>
<keyword evidence="4 9" id="KW-0808">Transferase</keyword>
<feature type="chain" id="PRO_5045722034" description="Glutathione hydrolase proenzyme" evidence="11">
    <location>
        <begin position="22"/>
        <end position="631"/>
    </location>
</feature>
<dbReference type="EC" id="2.3.2.2" evidence="9"/>
<accession>A0ABT5F832</accession>
<feature type="compositionally biased region" description="Pro residues" evidence="10">
    <location>
        <begin position="64"/>
        <end position="81"/>
    </location>
</feature>
<feature type="signal peptide" evidence="11">
    <location>
        <begin position="1"/>
        <end position="21"/>
    </location>
</feature>
<feature type="compositionally biased region" description="Low complexity" evidence="10">
    <location>
        <begin position="37"/>
        <end position="46"/>
    </location>
</feature>
<dbReference type="InterPro" id="IPR000101">
    <property type="entry name" value="GGT_peptidase"/>
</dbReference>
<feature type="compositionally biased region" description="Basic and acidic residues" evidence="10">
    <location>
        <begin position="608"/>
        <end position="631"/>
    </location>
</feature>
<keyword evidence="9" id="KW-0317">Glutathione biosynthesis</keyword>
<comment type="catalytic activity">
    <reaction evidence="1 9">
        <text>an S-substituted glutathione + H2O = an S-substituted L-cysteinylglycine + L-glutamate</text>
        <dbReference type="Rhea" id="RHEA:59468"/>
        <dbReference type="ChEBI" id="CHEBI:15377"/>
        <dbReference type="ChEBI" id="CHEBI:29985"/>
        <dbReference type="ChEBI" id="CHEBI:90779"/>
        <dbReference type="ChEBI" id="CHEBI:143103"/>
        <dbReference type="EC" id="3.4.19.13"/>
    </reaction>
</comment>
<keyword evidence="13" id="KW-1185">Reference proteome</keyword>
<comment type="PTM">
    <text evidence="9">Cleaved by autocatalysis into a large and a small subunit.</text>
</comment>
<dbReference type="PANTHER" id="PTHR43199">
    <property type="entry name" value="GLUTATHIONE HYDROLASE"/>
    <property type="match status" value="1"/>
</dbReference>
<evidence type="ECO:0000313" key="13">
    <source>
        <dbReference type="Proteomes" id="UP001221411"/>
    </source>
</evidence>
<comment type="catalytic activity">
    <reaction evidence="2 9">
        <text>glutathione + H2O = L-cysteinylglycine + L-glutamate</text>
        <dbReference type="Rhea" id="RHEA:28807"/>
        <dbReference type="ChEBI" id="CHEBI:15377"/>
        <dbReference type="ChEBI" id="CHEBI:29985"/>
        <dbReference type="ChEBI" id="CHEBI:57925"/>
        <dbReference type="ChEBI" id="CHEBI:61694"/>
        <dbReference type="EC" id="3.4.19.13"/>
    </reaction>
</comment>
<name>A0ABT5F832_9BACT</name>
<dbReference type="SUPFAM" id="SSF56235">
    <property type="entry name" value="N-terminal nucleophile aminohydrolases (Ntn hydrolases)"/>
    <property type="match status" value="1"/>
</dbReference>
<evidence type="ECO:0000313" key="12">
    <source>
        <dbReference type="EMBL" id="MDC0749568.1"/>
    </source>
</evidence>
<organism evidence="12 13">
    <name type="scientific">Polyangium mundeleinium</name>
    <dbReference type="NCBI Taxonomy" id="2995306"/>
    <lineage>
        <taxon>Bacteria</taxon>
        <taxon>Pseudomonadati</taxon>
        <taxon>Myxococcota</taxon>
        <taxon>Polyangia</taxon>
        <taxon>Polyangiales</taxon>
        <taxon>Polyangiaceae</taxon>
        <taxon>Polyangium</taxon>
    </lineage>
</organism>
<keyword evidence="5 9" id="KW-0378">Hydrolase</keyword>
<evidence type="ECO:0000256" key="9">
    <source>
        <dbReference type="RuleBase" id="RU368036"/>
    </source>
</evidence>
<evidence type="ECO:0000256" key="5">
    <source>
        <dbReference type="ARBA" id="ARBA00022801"/>
    </source>
</evidence>
<dbReference type="NCBIfam" id="TIGR00066">
    <property type="entry name" value="g_glut_trans"/>
    <property type="match status" value="1"/>
</dbReference>